<name>A0A7C8HYD8_9PLEO</name>
<feature type="domain" description="DUF6604" evidence="1">
    <location>
        <begin position="16"/>
        <end position="241"/>
    </location>
</feature>
<dbReference type="InterPro" id="IPR046539">
    <property type="entry name" value="DUF6604"/>
</dbReference>
<dbReference type="EMBL" id="JAADJZ010000038">
    <property type="protein sequence ID" value="KAF2864957.1"/>
    <property type="molecule type" value="Genomic_DNA"/>
</dbReference>
<organism evidence="2 3">
    <name type="scientific">Massariosphaeria phaeospora</name>
    <dbReference type="NCBI Taxonomy" id="100035"/>
    <lineage>
        <taxon>Eukaryota</taxon>
        <taxon>Fungi</taxon>
        <taxon>Dikarya</taxon>
        <taxon>Ascomycota</taxon>
        <taxon>Pezizomycotina</taxon>
        <taxon>Dothideomycetes</taxon>
        <taxon>Pleosporomycetidae</taxon>
        <taxon>Pleosporales</taxon>
        <taxon>Pleosporales incertae sedis</taxon>
        <taxon>Massariosphaeria</taxon>
    </lineage>
</organism>
<sequence length="834" mass="94557">MAAGGPLPKSLYDLYQHYKCGTRVVIDWLVSNAGGPQDTVRSTTGNLSVRQILELAKVIATRSKLPPRNIQNAFKIVLVNRKALTRYYESSKLSEHAAQATERHKYFNDTLAQAYTALFSSAVKPVGKGQRSAKPSNPAPAIHENKFEILSGIIEDEADYNESALPTERDIPSATGGHSFSIEDDPLEAFVAQRCYILDMEGAVITLKNIWVSAANGSIPITFAGWITNFGFQMLRNLTQDYGKRTGYHVGLVLDITQYLERRGDAMEKDLARFEFSRFKPDIVGAQTDFAEFSTGFGLGWPIPELDAFHNHRRFDKDLMGTVDRQRIEKYFCTPSQELSTKAASVEWHKNRTFAAFTNNRIVSSNVQTHIKAIRRQIEAPSEQLYDKMMDMRYQQDRDCIRSILRSLHNLTSCVEDLAKLQNPYHIPLLQEVAWSMDRPRPPLQSSTVVGLHILLESGKSFIWNHDGIESDIPNTTNCRARALKLASEVDRSLQELRNLKMDEVTIDSYNREEALAIERLHSTLTQTMSRVSFDLYDQSPWVAGSMMSSILYQAQVVGLELFNEQYIFGGVLHVYNMIRQVGVDCAEVPVLEHLSDLFAKEVFQGPNNRPTRNFLDRWHLFQGGSPHSCPEHGMYVDQPSMRNFSRAFSSKGRFDSVDSSLFVNQVDFEFEGSQQLWALLASDGQTKYYNRKFPSHNTKDRVLNQHSLSELILKVKDLVEPEFKGVLPLAKLNCFKVFITCLDVWKGITRRYCAPGGVPAELEYLSFLHTNHDGHAASGMNLHQLTAEDVDNRMRNKKKAASLPNHSGLIMMRDVILSVFKGKTVEDFLWKEV</sequence>
<evidence type="ECO:0000313" key="2">
    <source>
        <dbReference type="EMBL" id="KAF2864957.1"/>
    </source>
</evidence>
<dbReference type="PANTHER" id="PTHR38795">
    <property type="entry name" value="DUF6604 DOMAIN-CONTAINING PROTEIN"/>
    <property type="match status" value="1"/>
</dbReference>
<dbReference type="OrthoDB" id="3799565at2759"/>
<dbReference type="AlphaFoldDB" id="A0A7C8HYD8"/>
<gene>
    <name evidence="2" type="ORF">BDV95DRAFT_587908</name>
</gene>
<evidence type="ECO:0000313" key="3">
    <source>
        <dbReference type="Proteomes" id="UP000481861"/>
    </source>
</evidence>
<accession>A0A7C8HYD8</accession>
<keyword evidence="3" id="KW-1185">Reference proteome</keyword>
<proteinExistence type="predicted"/>
<dbReference type="Pfam" id="PF20253">
    <property type="entry name" value="DUF6604"/>
    <property type="match status" value="1"/>
</dbReference>
<evidence type="ECO:0000259" key="1">
    <source>
        <dbReference type="Pfam" id="PF20253"/>
    </source>
</evidence>
<reference evidence="2 3" key="1">
    <citation type="submission" date="2020-01" db="EMBL/GenBank/DDBJ databases">
        <authorList>
            <consortium name="DOE Joint Genome Institute"/>
            <person name="Haridas S."/>
            <person name="Albert R."/>
            <person name="Binder M."/>
            <person name="Bloem J."/>
            <person name="Labutti K."/>
            <person name="Salamov A."/>
            <person name="Andreopoulos B."/>
            <person name="Baker S.E."/>
            <person name="Barry K."/>
            <person name="Bills G."/>
            <person name="Bluhm B.H."/>
            <person name="Cannon C."/>
            <person name="Castanera R."/>
            <person name="Culley D.E."/>
            <person name="Daum C."/>
            <person name="Ezra D."/>
            <person name="Gonzalez J.B."/>
            <person name="Henrissat B."/>
            <person name="Kuo A."/>
            <person name="Liang C."/>
            <person name="Lipzen A."/>
            <person name="Lutzoni F."/>
            <person name="Magnuson J."/>
            <person name="Mondo S."/>
            <person name="Nolan M."/>
            <person name="Ohm R."/>
            <person name="Pangilinan J."/>
            <person name="Park H.-J.H."/>
            <person name="Ramirez L."/>
            <person name="Alfaro M."/>
            <person name="Sun H."/>
            <person name="Tritt A."/>
            <person name="Yoshinaga Y."/>
            <person name="Zwiers L.-H.L."/>
            <person name="Turgeon B.G."/>
            <person name="Goodwin S.B."/>
            <person name="Spatafora J.W."/>
            <person name="Crous P.W."/>
            <person name="Grigoriev I.V."/>
        </authorList>
    </citation>
    <scope>NUCLEOTIDE SEQUENCE [LARGE SCALE GENOMIC DNA]</scope>
    <source>
        <strain evidence="2 3">CBS 611.86</strain>
    </source>
</reference>
<protein>
    <recommendedName>
        <fullName evidence="1">DUF6604 domain-containing protein</fullName>
    </recommendedName>
</protein>
<comment type="caution">
    <text evidence="2">The sequence shown here is derived from an EMBL/GenBank/DDBJ whole genome shotgun (WGS) entry which is preliminary data.</text>
</comment>
<dbReference type="PANTHER" id="PTHR38795:SF1">
    <property type="entry name" value="DUF6604 DOMAIN-CONTAINING PROTEIN"/>
    <property type="match status" value="1"/>
</dbReference>
<dbReference type="Proteomes" id="UP000481861">
    <property type="component" value="Unassembled WGS sequence"/>
</dbReference>